<evidence type="ECO:0000256" key="7">
    <source>
        <dbReference type="ARBA" id="ARBA00022833"/>
    </source>
</evidence>
<comment type="similarity">
    <text evidence="2">Belongs to the RRM CWC2 family.</text>
</comment>
<dbReference type="Pfam" id="PF16131">
    <property type="entry name" value="Torus"/>
    <property type="match status" value="1"/>
</dbReference>
<dbReference type="GO" id="GO:0000974">
    <property type="term" value="C:Prp19 complex"/>
    <property type="evidence" value="ECO:0007669"/>
    <property type="project" value="TreeGrafter"/>
</dbReference>
<feature type="compositionally biased region" description="Basic and acidic residues" evidence="13">
    <location>
        <begin position="76"/>
        <end position="109"/>
    </location>
</feature>
<comment type="subcellular location">
    <subcellularLocation>
        <location evidence="1">Nucleus</location>
    </subcellularLocation>
</comment>
<dbReference type="PROSITE" id="PS50102">
    <property type="entry name" value="RRM"/>
    <property type="match status" value="1"/>
</dbReference>
<feature type="region of interest" description="Disordered" evidence="13">
    <location>
        <begin position="1"/>
        <end position="262"/>
    </location>
</feature>
<dbReference type="EMBL" id="KQ001679">
    <property type="protein sequence ID" value="KJP87145.1"/>
    <property type="molecule type" value="Genomic_DNA"/>
</dbReference>
<evidence type="ECO:0000256" key="2">
    <source>
        <dbReference type="ARBA" id="ARBA00008024"/>
    </source>
</evidence>
<evidence type="ECO:0000259" key="15">
    <source>
        <dbReference type="PROSITE" id="PS50103"/>
    </source>
</evidence>
<dbReference type="GO" id="GO:0008270">
    <property type="term" value="F:zinc ion binding"/>
    <property type="evidence" value="ECO:0007669"/>
    <property type="project" value="UniProtKB-KW"/>
</dbReference>
<proteinExistence type="inferred from homology"/>
<reference evidence="16 17" key="1">
    <citation type="submission" date="2014-03" db="EMBL/GenBank/DDBJ databases">
        <title>The Genome Sequence of Plasmodium fragile nilgiri.</title>
        <authorList>
            <consortium name="The Broad Institute Genomics Platform"/>
            <consortium name="The Broad Institute Genome Sequencing Center for Infectious Disease"/>
            <person name="Neafsey D."/>
            <person name="Duraisingh M."/>
            <person name="Young S.K."/>
            <person name="Zeng Q."/>
            <person name="Gargeya S."/>
            <person name="Abouelleil A."/>
            <person name="Alvarado L."/>
            <person name="Chapman S.B."/>
            <person name="Gainer-Dewar J."/>
            <person name="Goldberg J."/>
            <person name="Griggs A."/>
            <person name="Gujja S."/>
            <person name="Hansen M."/>
            <person name="Howarth C."/>
            <person name="Imamovic A."/>
            <person name="Larimer J."/>
            <person name="Pearson M."/>
            <person name="Poon T.W."/>
            <person name="Priest M."/>
            <person name="Roberts A."/>
            <person name="Saif S."/>
            <person name="Shea T."/>
            <person name="Sykes S."/>
            <person name="Wortman J."/>
            <person name="Nusbaum C."/>
            <person name="Birren B."/>
        </authorList>
    </citation>
    <scope>NUCLEOTIDE SEQUENCE [LARGE SCALE GENOMIC DNA]</scope>
    <source>
        <strain evidence="17">nilgiri</strain>
    </source>
</reference>
<dbReference type="PANTHER" id="PTHR14089:SF2">
    <property type="entry name" value="PRE-MRNA-SPLICING FACTOR CWC2"/>
    <property type="match status" value="1"/>
</dbReference>
<evidence type="ECO:0000256" key="1">
    <source>
        <dbReference type="ARBA" id="ARBA00004123"/>
    </source>
</evidence>
<dbReference type="GO" id="GO:0008380">
    <property type="term" value="P:RNA splicing"/>
    <property type="evidence" value="ECO:0007669"/>
    <property type="project" value="UniProtKB-KW"/>
</dbReference>
<evidence type="ECO:0000256" key="12">
    <source>
        <dbReference type="PROSITE-ProRule" id="PRU00723"/>
    </source>
</evidence>
<feature type="compositionally biased region" description="Basic and acidic residues" evidence="13">
    <location>
        <begin position="55"/>
        <end position="68"/>
    </location>
</feature>
<dbReference type="InterPro" id="IPR000571">
    <property type="entry name" value="Znf_CCCH"/>
</dbReference>
<feature type="domain" description="RRM" evidence="14">
    <location>
        <begin position="534"/>
        <end position="614"/>
    </location>
</feature>
<dbReference type="GO" id="GO:0017070">
    <property type="term" value="F:U6 snRNA binding"/>
    <property type="evidence" value="ECO:0007669"/>
    <property type="project" value="TreeGrafter"/>
</dbReference>
<dbReference type="PANTHER" id="PTHR14089">
    <property type="entry name" value="PRE-MRNA-SPLICING FACTOR RBM22"/>
    <property type="match status" value="1"/>
</dbReference>
<feature type="region of interest" description="Disordered" evidence="13">
    <location>
        <begin position="649"/>
        <end position="673"/>
    </location>
</feature>
<evidence type="ECO:0000256" key="4">
    <source>
        <dbReference type="ARBA" id="ARBA00022723"/>
    </source>
</evidence>
<evidence type="ECO:0000256" key="11">
    <source>
        <dbReference type="PROSITE-ProRule" id="PRU00176"/>
    </source>
</evidence>
<dbReference type="SUPFAM" id="SSF54928">
    <property type="entry name" value="RNA-binding domain, RBD"/>
    <property type="match status" value="1"/>
</dbReference>
<keyword evidence="9" id="KW-0508">mRNA splicing</keyword>
<evidence type="ECO:0000256" key="5">
    <source>
        <dbReference type="ARBA" id="ARBA00022728"/>
    </source>
</evidence>
<dbReference type="GO" id="GO:0071007">
    <property type="term" value="C:U2-type catalytic step 2 spliceosome"/>
    <property type="evidence" value="ECO:0007669"/>
    <property type="project" value="TreeGrafter"/>
</dbReference>
<keyword evidence="6 12" id="KW-0863">Zinc-finger</keyword>
<gene>
    <name evidence="16" type="ORF">AK88_03192</name>
</gene>
<dbReference type="AlphaFoldDB" id="A0A0D9QJC2"/>
<dbReference type="GeneID" id="24268506"/>
<feature type="compositionally biased region" description="Polar residues" evidence="13">
    <location>
        <begin position="193"/>
        <end position="202"/>
    </location>
</feature>
<evidence type="ECO:0008006" key="18">
    <source>
        <dbReference type="Google" id="ProtNLM"/>
    </source>
</evidence>
<evidence type="ECO:0000256" key="3">
    <source>
        <dbReference type="ARBA" id="ARBA00022664"/>
    </source>
</evidence>
<dbReference type="InterPro" id="IPR035979">
    <property type="entry name" value="RBD_domain_sf"/>
</dbReference>
<keyword evidence="7 12" id="KW-0862">Zinc</keyword>
<dbReference type="Pfam" id="PF00076">
    <property type="entry name" value="RRM_1"/>
    <property type="match status" value="1"/>
</dbReference>
<feature type="domain" description="C3H1-type" evidence="15">
    <location>
        <begin position="469"/>
        <end position="496"/>
    </location>
</feature>
<keyword evidence="8 11" id="KW-0694">RNA-binding</keyword>
<accession>A0A0D9QJC2</accession>
<organism evidence="16 17">
    <name type="scientific">Plasmodium fragile</name>
    <dbReference type="NCBI Taxonomy" id="5857"/>
    <lineage>
        <taxon>Eukaryota</taxon>
        <taxon>Sar</taxon>
        <taxon>Alveolata</taxon>
        <taxon>Apicomplexa</taxon>
        <taxon>Aconoidasida</taxon>
        <taxon>Haemosporida</taxon>
        <taxon>Plasmodiidae</taxon>
        <taxon>Plasmodium</taxon>
        <taxon>Plasmodium (Plasmodium)</taxon>
    </lineage>
</organism>
<sequence>MSTKRLFNILQAEEDDEKKKKKKVNTTRGAEVYGLKKNEEAAQVTSQGEAESLGDDGKETDEGRDTRSVKTNQNDISEKCGDGLEVQDKNIPDKGRQNESVCKEKEKNTTEPPPVHLSNTLNEHRSIGEEASGDEKGMELAEKNSHEAEAPFEPLQEEEKDSGEVSKEVSRVEGRDRCNREDNSRATPGDVLQNGSSNPNRNANRRTVERDAPNEAPQVGEANKGREQHRGSNSGETTNKTEEKSDTGLSGGDGQQKHDMESHDCVNGAYNSVNSGGVFPRSWINFNGYYDMYGCGYAGGPGMPPVGSVPPAATIPPMTPPGMLNMVNATYETYATCTTYANHANYNRSYHSNYYYMCDEYGRGMETDVGVKQPHGFCSLLEKSIQLMKKNDQVKEILKRPAKLQVTQEELNKVEYSHGNDEYNIWFGRYVPDKFDKGRTASGAQRFVARFKCKPSTDSGYTKADKNFTSKQFFCIYFARGCCAYGHNCLYRHRIPNENDELQFEQTVDIFGREKFSTFKEDMSGVGNFNSECRTLFIGSIHIDNVEQVHLIEQILYEEFSNFGHVDYVRFVPFKNIAFVQYSYRVNAEFAKVAMSDQPIENHSTALTIKWAFELKNTPHHSCQHYANPYVYNNSPFMSSTWKQHVSRGRQRGRKQLSCPPQYGLPPQFGSPP</sequence>
<keyword evidence="10" id="KW-0539">Nucleus</keyword>
<name>A0A0D9QJC2_PLAFR</name>
<dbReference type="InterPro" id="IPR039171">
    <property type="entry name" value="Cwc2/Slt11"/>
</dbReference>
<evidence type="ECO:0000313" key="16">
    <source>
        <dbReference type="EMBL" id="KJP87145.1"/>
    </source>
</evidence>
<feature type="compositionally biased region" description="Basic and acidic residues" evidence="13">
    <location>
        <begin position="122"/>
        <end position="149"/>
    </location>
</feature>
<dbReference type="GO" id="GO:0006397">
    <property type="term" value="P:mRNA processing"/>
    <property type="evidence" value="ECO:0007669"/>
    <property type="project" value="UniProtKB-KW"/>
</dbReference>
<dbReference type="CDD" id="cd12360">
    <property type="entry name" value="RRM_cwf2"/>
    <property type="match status" value="1"/>
</dbReference>
<dbReference type="VEuPathDB" id="PlasmoDB:AK88_03192"/>
<evidence type="ECO:0000256" key="10">
    <source>
        <dbReference type="ARBA" id="ARBA00023242"/>
    </source>
</evidence>
<dbReference type="InterPro" id="IPR012677">
    <property type="entry name" value="Nucleotide-bd_a/b_plait_sf"/>
</dbReference>
<feature type="compositionally biased region" description="Basic and acidic residues" evidence="13">
    <location>
        <begin position="162"/>
        <end position="184"/>
    </location>
</feature>
<dbReference type="RefSeq" id="XP_012336236.1">
    <property type="nucleotide sequence ID" value="XM_012480813.1"/>
</dbReference>
<dbReference type="GO" id="GO:0071006">
    <property type="term" value="C:U2-type catalytic step 1 spliceosome"/>
    <property type="evidence" value="ECO:0007669"/>
    <property type="project" value="TreeGrafter"/>
</dbReference>
<dbReference type="Proteomes" id="UP000054561">
    <property type="component" value="Unassembled WGS sequence"/>
</dbReference>
<dbReference type="InterPro" id="IPR000504">
    <property type="entry name" value="RRM_dom"/>
</dbReference>
<evidence type="ECO:0000256" key="13">
    <source>
        <dbReference type="SAM" id="MobiDB-lite"/>
    </source>
</evidence>
<keyword evidence="4 12" id="KW-0479">Metal-binding</keyword>
<evidence type="ECO:0000256" key="6">
    <source>
        <dbReference type="ARBA" id="ARBA00022771"/>
    </source>
</evidence>
<dbReference type="OrthoDB" id="10251848at2759"/>
<keyword evidence="3" id="KW-0507">mRNA processing</keyword>
<evidence type="ECO:0000259" key="14">
    <source>
        <dbReference type="PROSITE" id="PS50102"/>
    </source>
</evidence>
<keyword evidence="5" id="KW-0747">Spliceosome</keyword>
<evidence type="ECO:0000256" key="8">
    <source>
        <dbReference type="ARBA" id="ARBA00022884"/>
    </source>
</evidence>
<dbReference type="InterPro" id="IPR034181">
    <property type="entry name" value="Cwc2_RRM"/>
</dbReference>
<dbReference type="InterPro" id="IPR032297">
    <property type="entry name" value="Torus"/>
</dbReference>
<evidence type="ECO:0000256" key="9">
    <source>
        <dbReference type="ARBA" id="ARBA00023187"/>
    </source>
</evidence>
<dbReference type="SMART" id="SM00360">
    <property type="entry name" value="RRM"/>
    <property type="match status" value="1"/>
</dbReference>
<dbReference type="FunFam" id="3.30.70.330:FF:000718">
    <property type="entry name" value="Pre-mRNA-splicing factor CWC2"/>
    <property type="match status" value="1"/>
</dbReference>
<evidence type="ECO:0000313" key="17">
    <source>
        <dbReference type="Proteomes" id="UP000054561"/>
    </source>
</evidence>
<dbReference type="PROSITE" id="PS50103">
    <property type="entry name" value="ZF_C3H1"/>
    <property type="match status" value="1"/>
</dbReference>
<protein>
    <recommendedName>
        <fullName evidence="18">Pre-mRNA-splicing factor CWC2</fullName>
    </recommendedName>
</protein>
<dbReference type="OMA" id="YNYDHCY"/>
<feature type="zinc finger region" description="C3H1-type" evidence="12">
    <location>
        <begin position="469"/>
        <end position="496"/>
    </location>
</feature>
<dbReference type="GO" id="GO:0036002">
    <property type="term" value="F:pre-mRNA binding"/>
    <property type="evidence" value="ECO:0007669"/>
    <property type="project" value="TreeGrafter"/>
</dbReference>
<keyword evidence="17" id="KW-1185">Reference proteome</keyword>
<dbReference type="Gene3D" id="3.30.70.330">
    <property type="match status" value="1"/>
</dbReference>